<evidence type="ECO:0000259" key="14">
    <source>
        <dbReference type="PROSITE" id="PS50076"/>
    </source>
</evidence>
<dbReference type="GO" id="GO:0051082">
    <property type="term" value="F:unfolded protein binding"/>
    <property type="evidence" value="ECO:0007669"/>
    <property type="project" value="UniProtKB-UniRule"/>
</dbReference>
<evidence type="ECO:0000256" key="2">
    <source>
        <dbReference type="ARBA" id="ARBA00022705"/>
    </source>
</evidence>
<dbReference type="Pfam" id="PF01556">
    <property type="entry name" value="DnaJ_C"/>
    <property type="match status" value="1"/>
</dbReference>
<dbReference type="SUPFAM" id="SSF57938">
    <property type="entry name" value="DnaJ/Hsp40 cysteine-rich domain"/>
    <property type="match status" value="1"/>
</dbReference>
<dbReference type="SUPFAM" id="SSF46565">
    <property type="entry name" value="Chaperone J-domain"/>
    <property type="match status" value="1"/>
</dbReference>
<dbReference type="GO" id="GO:0031072">
    <property type="term" value="F:heat shock protein binding"/>
    <property type="evidence" value="ECO:0007669"/>
    <property type="project" value="InterPro"/>
</dbReference>
<comment type="domain">
    <text evidence="12">The J domain is necessary and sufficient to stimulate DnaK ATPase activity. Zinc center 1 plays an important role in the autonomous, DnaK-independent chaperone activity of DnaJ. Zinc center 2 is essential for interaction with DnaK and for DnaJ activity.</text>
</comment>
<dbReference type="SMART" id="SM00271">
    <property type="entry name" value="DnaJ"/>
    <property type="match status" value="1"/>
</dbReference>
<dbReference type="HAMAP" id="MF_01152">
    <property type="entry name" value="DnaJ"/>
    <property type="match status" value="1"/>
</dbReference>
<keyword evidence="4 12" id="KW-0677">Repeat</keyword>
<feature type="binding site" evidence="12">
    <location>
        <position position="184"/>
    </location>
    <ligand>
        <name>Zn(2+)</name>
        <dbReference type="ChEBI" id="CHEBI:29105"/>
        <label>2</label>
    </ligand>
</feature>
<dbReference type="PROSITE" id="PS51188">
    <property type="entry name" value="ZF_CR"/>
    <property type="match status" value="1"/>
</dbReference>
<dbReference type="FunFam" id="2.60.260.20:FF:000005">
    <property type="entry name" value="Chaperone protein dnaJ 1, mitochondrial"/>
    <property type="match status" value="1"/>
</dbReference>
<proteinExistence type="inferred from homology"/>
<dbReference type="InterPro" id="IPR018253">
    <property type="entry name" value="DnaJ_domain_CS"/>
</dbReference>
<comment type="subunit">
    <text evidence="12">Homodimer.</text>
</comment>
<dbReference type="InterPro" id="IPR008971">
    <property type="entry name" value="HSP40/DnaJ_pept-bd"/>
</dbReference>
<dbReference type="InterPro" id="IPR012724">
    <property type="entry name" value="DnaJ"/>
</dbReference>
<name>A0A5C6CQZ1_9BACT</name>
<gene>
    <name evidence="16" type="primary">dnaJ_2</name>
    <name evidence="12" type="synonym">dnaJ</name>
    <name evidence="16" type="ORF">Pla144_27310</name>
</gene>
<feature type="binding site" evidence="12">
    <location>
        <position position="187"/>
    </location>
    <ligand>
        <name>Zn(2+)</name>
        <dbReference type="ChEBI" id="CHEBI:29105"/>
        <label>2</label>
    </ligand>
</feature>
<dbReference type="FunFam" id="1.10.287.110:FF:000034">
    <property type="entry name" value="Chaperone protein DnaJ"/>
    <property type="match status" value="1"/>
</dbReference>
<dbReference type="OrthoDB" id="9779889at2"/>
<dbReference type="NCBIfam" id="NF008035">
    <property type="entry name" value="PRK10767.1"/>
    <property type="match status" value="1"/>
</dbReference>
<sequence length="375" mass="40885">MVEKRCYYEVLQVERSASPAQIATAYRKLAVTYHPDKNPGDQEAIDRFKEASEAFEVLHDSDKRARYDRFGHAGLNGHGGAGHFSDVEDIFSAFGDIFGDLFGGGRSRRSRVRKGRDVRCTVTLTLQEAAQGVRKTVEFQRHDPCDVCEGSGASKGSKREKCSYCGGQGQVIQQAGIIRVQTACPACHGEGSSVTSPCRSCRGSGQRLKTVHAEVQIPAGVDEGMQVRITGQGEPSPNGGPPGDCYCFVSVLQHPLFEREGRHLICRIPITYSQAALGCTLEVPTLSGPGSVEVPPGSQSGDVFRLEGEGLPDPRIVGLGDLLVQVNIEVPKKLTADEERLLRELAEIEHKNVAPERKGFFDKVKEYFKHETAES</sequence>
<protein>
    <recommendedName>
        <fullName evidence="11 12">Chaperone protein DnaJ</fullName>
    </recommendedName>
</protein>
<evidence type="ECO:0000256" key="5">
    <source>
        <dbReference type="ARBA" id="ARBA00022771"/>
    </source>
</evidence>
<keyword evidence="5 12" id="KW-0863">Zinc-finger</keyword>
<evidence type="ECO:0000256" key="4">
    <source>
        <dbReference type="ARBA" id="ARBA00022737"/>
    </source>
</evidence>
<dbReference type="GO" id="GO:0008270">
    <property type="term" value="F:zinc ion binding"/>
    <property type="evidence" value="ECO:0007669"/>
    <property type="project" value="UniProtKB-UniRule"/>
</dbReference>
<dbReference type="PANTHER" id="PTHR43096:SF48">
    <property type="entry name" value="CHAPERONE PROTEIN DNAJ"/>
    <property type="match status" value="1"/>
</dbReference>
<evidence type="ECO:0000256" key="11">
    <source>
        <dbReference type="ARBA" id="ARBA00067609"/>
    </source>
</evidence>
<feature type="zinc finger region" description="CR-type" evidence="13">
    <location>
        <begin position="132"/>
        <end position="210"/>
    </location>
</feature>
<dbReference type="Proteomes" id="UP000318437">
    <property type="component" value="Unassembled WGS sequence"/>
</dbReference>
<dbReference type="Gene3D" id="2.10.230.10">
    <property type="entry name" value="Heat shock protein DnaJ, cysteine-rich domain"/>
    <property type="match status" value="1"/>
</dbReference>
<dbReference type="CDD" id="cd06257">
    <property type="entry name" value="DnaJ"/>
    <property type="match status" value="1"/>
</dbReference>
<keyword evidence="8 12" id="KW-0143">Chaperone</keyword>
<dbReference type="GO" id="GO:0009408">
    <property type="term" value="P:response to heat"/>
    <property type="evidence" value="ECO:0007669"/>
    <property type="project" value="InterPro"/>
</dbReference>
<dbReference type="InterPro" id="IPR001305">
    <property type="entry name" value="HSP_DnaJ_Cys-rich_dom"/>
</dbReference>
<dbReference type="GO" id="GO:0005524">
    <property type="term" value="F:ATP binding"/>
    <property type="evidence" value="ECO:0007669"/>
    <property type="project" value="InterPro"/>
</dbReference>
<evidence type="ECO:0000256" key="10">
    <source>
        <dbReference type="ARBA" id="ARBA00061004"/>
    </source>
</evidence>
<dbReference type="PRINTS" id="PR00625">
    <property type="entry name" value="JDOMAIN"/>
</dbReference>
<evidence type="ECO:0000256" key="13">
    <source>
        <dbReference type="PROSITE-ProRule" id="PRU00546"/>
    </source>
</evidence>
<evidence type="ECO:0000256" key="12">
    <source>
        <dbReference type="HAMAP-Rule" id="MF_01152"/>
    </source>
</evidence>
<dbReference type="FunFam" id="2.10.230.10:FF:000002">
    <property type="entry name" value="Molecular chaperone DnaJ"/>
    <property type="match status" value="1"/>
</dbReference>
<reference evidence="16 17" key="1">
    <citation type="submission" date="2019-02" db="EMBL/GenBank/DDBJ databases">
        <title>Deep-cultivation of Planctomycetes and their phenomic and genomic characterization uncovers novel biology.</title>
        <authorList>
            <person name="Wiegand S."/>
            <person name="Jogler M."/>
            <person name="Boedeker C."/>
            <person name="Pinto D."/>
            <person name="Vollmers J."/>
            <person name="Rivas-Marin E."/>
            <person name="Kohn T."/>
            <person name="Peeters S.H."/>
            <person name="Heuer A."/>
            <person name="Rast P."/>
            <person name="Oberbeckmann S."/>
            <person name="Bunk B."/>
            <person name="Jeske O."/>
            <person name="Meyerdierks A."/>
            <person name="Storesund J.E."/>
            <person name="Kallscheuer N."/>
            <person name="Luecker S."/>
            <person name="Lage O.M."/>
            <person name="Pohl T."/>
            <person name="Merkel B.J."/>
            <person name="Hornburger P."/>
            <person name="Mueller R.-W."/>
            <person name="Bruemmer F."/>
            <person name="Labrenz M."/>
            <person name="Spormann A.M."/>
            <person name="Op Den Camp H."/>
            <person name="Overmann J."/>
            <person name="Amann R."/>
            <person name="Jetten M.S.M."/>
            <person name="Mascher T."/>
            <person name="Medema M.H."/>
            <person name="Devos D.P."/>
            <person name="Kaster A.-K."/>
            <person name="Ovreas L."/>
            <person name="Rohde M."/>
            <person name="Galperin M.Y."/>
            <person name="Jogler C."/>
        </authorList>
    </citation>
    <scope>NUCLEOTIDE SEQUENCE [LARGE SCALE GENOMIC DNA]</scope>
    <source>
        <strain evidence="16 17">Pla144</strain>
    </source>
</reference>
<keyword evidence="6 12" id="KW-0862">Zinc</keyword>
<evidence type="ECO:0000313" key="17">
    <source>
        <dbReference type="Proteomes" id="UP000318437"/>
    </source>
</evidence>
<dbReference type="InterPro" id="IPR036410">
    <property type="entry name" value="HSP_DnaJ_Cys-rich_dom_sf"/>
</dbReference>
<dbReference type="Gene3D" id="2.60.260.20">
    <property type="entry name" value="Urease metallochaperone UreE, N-terminal domain"/>
    <property type="match status" value="2"/>
</dbReference>
<keyword evidence="17" id="KW-1185">Reference proteome</keyword>
<feature type="domain" description="J" evidence="14">
    <location>
        <begin position="6"/>
        <end position="71"/>
    </location>
</feature>
<dbReference type="GO" id="GO:0005737">
    <property type="term" value="C:cytoplasm"/>
    <property type="evidence" value="ECO:0007669"/>
    <property type="project" value="UniProtKB-SubCell"/>
</dbReference>
<organism evidence="16 17">
    <name type="scientific">Bythopirellula polymerisocia</name>
    <dbReference type="NCBI Taxonomy" id="2528003"/>
    <lineage>
        <taxon>Bacteria</taxon>
        <taxon>Pseudomonadati</taxon>
        <taxon>Planctomycetota</taxon>
        <taxon>Planctomycetia</taxon>
        <taxon>Pirellulales</taxon>
        <taxon>Lacipirellulaceae</taxon>
        <taxon>Bythopirellula</taxon>
    </lineage>
</organism>
<dbReference type="PROSITE" id="PS00636">
    <property type="entry name" value="DNAJ_1"/>
    <property type="match status" value="1"/>
</dbReference>
<comment type="caution">
    <text evidence="16">The sequence shown here is derived from an EMBL/GenBank/DDBJ whole genome shotgun (WGS) entry which is preliminary data.</text>
</comment>
<dbReference type="InterPro" id="IPR036869">
    <property type="entry name" value="J_dom_sf"/>
</dbReference>
<feature type="repeat" description="CXXCXGXG motif" evidence="12">
    <location>
        <begin position="162"/>
        <end position="169"/>
    </location>
</feature>
<dbReference type="CDD" id="cd10747">
    <property type="entry name" value="DnaJ_C"/>
    <property type="match status" value="1"/>
</dbReference>
<dbReference type="NCBIfam" id="TIGR02349">
    <property type="entry name" value="DnaJ_bact"/>
    <property type="match status" value="1"/>
</dbReference>
<dbReference type="AlphaFoldDB" id="A0A5C6CQZ1"/>
<feature type="binding site" evidence="12">
    <location>
        <position position="162"/>
    </location>
    <ligand>
        <name>Zn(2+)</name>
        <dbReference type="ChEBI" id="CHEBI:29105"/>
        <label>2</label>
    </ligand>
</feature>
<comment type="similarity">
    <text evidence="10 12">Belongs to the DnaJ family.</text>
</comment>
<evidence type="ECO:0000256" key="7">
    <source>
        <dbReference type="ARBA" id="ARBA00023016"/>
    </source>
</evidence>
<dbReference type="EMBL" id="SJPS01000004">
    <property type="protein sequence ID" value="TWU25526.1"/>
    <property type="molecule type" value="Genomic_DNA"/>
</dbReference>
<feature type="domain" description="CR-type" evidence="15">
    <location>
        <begin position="132"/>
        <end position="210"/>
    </location>
</feature>
<dbReference type="GO" id="GO:0006260">
    <property type="term" value="P:DNA replication"/>
    <property type="evidence" value="ECO:0007669"/>
    <property type="project" value="UniProtKB-KW"/>
</dbReference>
<dbReference type="Pfam" id="PF00684">
    <property type="entry name" value="DnaJ_CXXCXGXG"/>
    <property type="match status" value="1"/>
</dbReference>
<dbReference type="Gene3D" id="1.10.287.110">
    <property type="entry name" value="DnaJ domain"/>
    <property type="match status" value="1"/>
</dbReference>
<keyword evidence="2 12" id="KW-0235">DNA replication</keyword>
<comment type="subcellular location">
    <subcellularLocation>
        <location evidence="12">Cytoplasm</location>
    </subcellularLocation>
</comment>
<dbReference type="Pfam" id="PF00226">
    <property type="entry name" value="DnaJ"/>
    <property type="match status" value="1"/>
</dbReference>
<evidence type="ECO:0000256" key="9">
    <source>
        <dbReference type="ARBA" id="ARBA00053423"/>
    </source>
</evidence>
<evidence type="ECO:0000256" key="1">
    <source>
        <dbReference type="ARBA" id="ARBA00022490"/>
    </source>
</evidence>
<feature type="binding site" evidence="12">
    <location>
        <position position="201"/>
    </location>
    <ligand>
        <name>Zn(2+)</name>
        <dbReference type="ChEBI" id="CHEBI:29105"/>
        <label>1</label>
    </ligand>
</feature>
<feature type="binding site" evidence="12">
    <location>
        <position position="148"/>
    </location>
    <ligand>
        <name>Zn(2+)</name>
        <dbReference type="ChEBI" id="CHEBI:29105"/>
        <label>1</label>
    </ligand>
</feature>
<evidence type="ECO:0000256" key="8">
    <source>
        <dbReference type="ARBA" id="ARBA00023186"/>
    </source>
</evidence>
<dbReference type="GO" id="GO:0042026">
    <property type="term" value="P:protein refolding"/>
    <property type="evidence" value="ECO:0007669"/>
    <property type="project" value="TreeGrafter"/>
</dbReference>
<evidence type="ECO:0000259" key="15">
    <source>
        <dbReference type="PROSITE" id="PS51188"/>
    </source>
</evidence>
<feature type="binding site" evidence="12">
    <location>
        <position position="165"/>
    </location>
    <ligand>
        <name>Zn(2+)</name>
        <dbReference type="ChEBI" id="CHEBI:29105"/>
        <label>2</label>
    </ligand>
</feature>
<evidence type="ECO:0000313" key="16">
    <source>
        <dbReference type="EMBL" id="TWU25526.1"/>
    </source>
</evidence>
<feature type="repeat" description="CXXCXGXG motif" evidence="12">
    <location>
        <begin position="145"/>
        <end position="152"/>
    </location>
</feature>
<accession>A0A5C6CQZ1</accession>
<feature type="repeat" description="CXXCXGXG motif" evidence="12">
    <location>
        <begin position="198"/>
        <end position="205"/>
    </location>
</feature>
<dbReference type="InterPro" id="IPR002939">
    <property type="entry name" value="DnaJ_C"/>
</dbReference>
<keyword evidence="1 12" id="KW-0963">Cytoplasm</keyword>
<dbReference type="SUPFAM" id="SSF49493">
    <property type="entry name" value="HSP40/DnaJ peptide-binding domain"/>
    <property type="match status" value="2"/>
</dbReference>
<keyword evidence="3 12" id="KW-0479">Metal-binding</keyword>
<comment type="function">
    <text evidence="9 12">Participates actively in the response to hyperosmotic and heat shock by preventing the aggregation of stress-denatured proteins and by disaggregating proteins, also in an autonomous, DnaK-independent fashion. Unfolded proteins bind initially to DnaJ; upon interaction with the DnaJ-bound protein, DnaK hydrolyzes its bound ATP, resulting in the formation of a stable complex. GrpE releases ADP from DnaK; ATP binding to DnaK triggers the release of the substrate protein, thus completing the reaction cycle. Several rounds of ATP-dependent interactions between DnaJ, DnaK and GrpE are required for fully efficient folding. Also involved, together with DnaK and GrpE, in the DNA replication of plasmids through activation of initiation proteins.</text>
</comment>
<dbReference type="RefSeq" id="WP_146451129.1">
    <property type="nucleotide sequence ID" value="NZ_SJPS01000004.1"/>
</dbReference>
<feature type="repeat" description="CXXCXGXG motif" evidence="12">
    <location>
        <begin position="184"/>
        <end position="191"/>
    </location>
</feature>
<dbReference type="PROSITE" id="PS50076">
    <property type="entry name" value="DNAJ_2"/>
    <property type="match status" value="1"/>
</dbReference>
<dbReference type="PANTHER" id="PTHR43096">
    <property type="entry name" value="DNAJ HOMOLOG 1, MITOCHONDRIAL-RELATED"/>
    <property type="match status" value="1"/>
</dbReference>
<evidence type="ECO:0000256" key="3">
    <source>
        <dbReference type="ARBA" id="ARBA00022723"/>
    </source>
</evidence>
<dbReference type="InterPro" id="IPR001623">
    <property type="entry name" value="DnaJ_domain"/>
</dbReference>
<keyword evidence="7 12" id="KW-0346">Stress response</keyword>
<evidence type="ECO:0000256" key="6">
    <source>
        <dbReference type="ARBA" id="ARBA00022833"/>
    </source>
</evidence>
<feature type="binding site" evidence="12">
    <location>
        <position position="198"/>
    </location>
    <ligand>
        <name>Zn(2+)</name>
        <dbReference type="ChEBI" id="CHEBI:29105"/>
        <label>1</label>
    </ligand>
</feature>
<comment type="cofactor">
    <cofactor evidence="12">
        <name>Zn(2+)</name>
        <dbReference type="ChEBI" id="CHEBI:29105"/>
    </cofactor>
    <text evidence="12">Binds 2 Zn(2+) ions per monomer.</text>
</comment>
<feature type="binding site" evidence="12">
    <location>
        <position position="145"/>
    </location>
    <ligand>
        <name>Zn(2+)</name>
        <dbReference type="ChEBI" id="CHEBI:29105"/>
        <label>1</label>
    </ligand>
</feature>